<name>A0A9Q9DC51_ENSAD</name>
<dbReference type="AlphaFoldDB" id="A0A9Q9DC51"/>
<accession>A0A9Q9DC51</accession>
<reference evidence="1" key="1">
    <citation type="submission" date="2022-06" db="EMBL/GenBank/DDBJ databases">
        <title>Physiological and biochemical characterization and genomic elucidation of a strain of the genus Ensifer adhaerens M8 that combines arsenic oxidation and chromium reduction.</title>
        <authorList>
            <person name="Li X."/>
            <person name="Yu c."/>
        </authorList>
    </citation>
    <scope>NUCLEOTIDE SEQUENCE</scope>
    <source>
        <strain evidence="1">M8</strain>
        <plasmid evidence="1">pA</plasmid>
    </source>
</reference>
<dbReference type="Proteomes" id="UP001055460">
    <property type="component" value="Plasmid pA"/>
</dbReference>
<evidence type="ECO:0000313" key="2">
    <source>
        <dbReference type="Proteomes" id="UP001055460"/>
    </source>
</evidence>
<geneLocation type="plasmid" evidence="1 2">
    <name>pA</name>
</geneLocation>
<sequence>MTEDKRQMKASEIPAFVDEVIGAGCNITAVGHDRYVLGDIEEQDRAKDELDRITGKYGNRDPLKLQLVAYLWSIGRFIDLETEGTRH</sequence>
<evidence type="ECO:0000313" key="1">
    <source>
        <dbReference type="EMBL" id="USJ25657.1"/>
    </source>
</evidence>
<keyword evidence="1" id="KW-0614">Plasmid</keyword>
<protein>
    <submittedName>
        <fullName evidence="1">Uncharacterized protein</fullName>
    </submittedName>
</protein>
<proteinExistence type="predicted"/>
<gene>
    <name evidence="1" type="ORF">NE863_24615</name>
</gene>
<organism evidence="1 2">
    <name type="scientific">Ensifer adhaerens</name>
    <name type="common">Sinorhizobium morelense</name>
    <dbReference type="NCBI Taxonomy" id="106592"/>
    <lineage>
        <taxon>Bacteria</taxon>
        <taxon>Pseudomonadati</taxon>
        <taxon>Pseudomonadota</taxon>
        <taxon>Alphaproteobacteria</taxon>
        <taxon>Hyphomicrobiales</taxon>
        <taxon>Rhizobiaceae</taxon>
        <taxon>Sinorhizobium/Ensifer group</taxon>
        <taxon>Ensifer</taxon>
    </lineage>
</organism>
<dbReference type="RefSeq" id="WP_246812617.1">
    <property type="nucleotide sequence ID" value="NZ_CP098808.1"/>
</dbReference>
<dbReference type="EMBL" id="CP098808">
    <property type="protein sequence ID" value="USJ25657.1"/>
    <property type="molecule type" value="Genomic_DNA"/>
</dbReference>